<proteinExistence type="predicted"/>
<dbReference type="AlphaFoldDB" id="A0A422MZ65"/>
<organism evidence="2 3">
    <name type="scientific">Trypanosoma rangeli</name>
    <dbReference type="NCBI Taxonomy" id="5698"/>
    <lineage>
        <taxon>Eukaryota</taxon>
        <taxon>Discoba</taxon>
        <taxon>Euglenozoa</taxon>
        <taxon>Kinetoplastea</taxon>
        <taxon>Metakinetoplastina</taxon>
        <taxon>Trypanosomatida</taxon>
        <taxon>Trypanosomatidae</taxon>
        <taxon>Trypanosoma</taxon>
        <taxon>Herpetosoma</taxon>
    </lineage>
</organism>
<evidence type="ECO:0000256" key="1">
    <source>
        <dbReference type="SAM" id="MobiDB-lite"/>
    </source>
</evidence>
<name>A0A422MZ65_TRYRA</name>
<comment type="caution">
    <text evidence="2">The sequence shown here is derived from an EMBL/GenBank/DDBJ whole genome shotgun (WGS) entry which is preliminary data.</text>
</comment>
<keyword evidence="3" id="KW-1185">Reference proteome</keyword>
<dbReference type="Proteomes" id="UP000283634">
    <property type="component" value="Unassembled WGS sequence"/>
</dbReference>
<evidence type="ECO:0000313" key="3">
    <source>
        <dbReference type="Proteomes" id="UP000283634"/>
    </source>
</evidence>
<evidence type="ECO:0000313" key="2">
    <source>
        <dbReference type="EMBL" id="RNE98440.1"/>
    </source>
</evidence>
<dbReference type="RefSeq" id="XP_029234636.1">
    <property type="nucleotide sequence ID" value="XM_029385489.1"/>
</dbReference>
<dbReference type="EMBL" id="MKGL01000463">
    <property type="protein sequence ID" value="RNE98440.1"/>
    <property type="molecule type" value="Genomic_DNA"/>
</dbReference>
<feature type="region of interest" description="Disordered" evidence="1">
    <location>
        <begin position="18"/>
        <end position="44"/>
    </location>
</feature>
<dbReference type="GeneID" id="40332694"/>
<feature type="non-terminal residue" evidence="2">
    <location>
        <position position="1"/>
    </location>
</feature>
<reference evidence="2 3" key="1">
    <citation type="journal article" date="2018" name="BMC Genomics">
        <title>Genomic comparison of Trypanosoma conorhini and Trypanosoma rangeli to Trypanosoma cruzi strains of high and low virulence.</title>
        <authorList>
            <person name="Bradwell K.R."/>
            <person name="Koparde V.N."/>
            <person name="Matveyev A.V."/>
            <person name="Serrano M.G."/>
            <person name="Alves J.M."/>
            <person name="Parikh H."/>
            <person name="Huang B."/>
            <person name="Lee V."/>
            <person name="Espinosa-Alvarez O."/>
            <person name="Ortiz P.A."/>
            <person name="Costa-Martins A.G."/>
            <person name="Teixeira M.M."/>
            <person name="Buck G.A."/>
        </authorList>
    </citation>
    <scope>NUCLEOTIDE SEQUENCE [LARGE SCALE GENOMIC DNA]</scope>
    <source>
        <strain evidence="2 3">AM80</strain>
    </source>
</reference>
<gene>
    <name evidence="2" type="ORF">TraAM80_08761</name>
</gene>
<accession>A0A422MZ65</accession>
<sequence>LKKEIHFVYLFSVVAGPSRREREPPGPSVSGDGNEQKHLAAGRRPTTRIIVKVARWPLTRPRRVAPPVRHLDGLEVMGRRVGGLVVAGWLGSHGHKRCCFQRAERLLV</sequence>
<protein>
    <submittedName>
        <fullName evidence="2">Uncharacterized protein</fullName>
    </submittedName>
</protein>